<dbReference type="OrthoDB" id="9782335at2"/>
<dbReference type="GO" id="GO:0009231">
    <property type="term" value="P:riboflavin biosynthetic process"/>
    <property type="evidence" value="ECO:0007669"/>
    <property type="project" value="InterPro"/>
</dbReference>
<dbReference type="InParanoid" id="A0A395JPC2"/>
<protein>
    <submittedName>
        <fullName evidence="2">Dihydrofolate reductase</fullName>
    </submittedName>
</protein>
<dbReference type="AlphaFoldDB" id="A0A395JPC2"/>
<gene>
    <name evidence="2" type="ORF">DFR28_101733</name>
</gene>
<dbReference type="InterPro" id="IPR002734">
    <property type="entry name" value="RibDG_C"/>
</dbReference>
<keyword evidence="3" id="KW-1185">Reference proteome</keyword>
<proteinExistence type="predicted"/>
<dbReference type="RefSeq" id="WP_113952928.1">
    <property type="nucleotide sequence ID" value="NZ_QNRT01000001.1"/>
</dbReference>
<dbReference type="PANTHER" id="PTHR38011:SF11">
    <property type="entry name" value="2,5-DIAMINO-6-RIBOSYLAMINO-4(3H)-PYRIMIDINONE 5'-PHOSPHATE REDUCTASE"/>
    <property type="match status" value="1"/>
</dbReference>
<evidence type="ECO:0000259" key="1">
    <source>
        <dbReference type="Pfam" id="PF01872"/>
    </source>
</evidence>
<sequence length="180" mass="19865">MNRKINYHIAVTLDGYICHQDASIDGFLMEGPHADDFVSSLQNYDAVLMGSKTYQFGFQFGLEPGQPAYPGLHHYVFSRSLSFESSDSVTLVNTSVCDKVNELRNMNGKDIWLCGGGELAGYLLNKGLIDTLTVKVNPILFGSGRQLFCGLNNPVSLTHTSSKTYPNGVVLNEYLINKNM</sequence>
<evidence type="ECO:0000313" key="2">
    <source>
        <dbReference type="EMBL" id="RBP53347.1"/>
    </source>
</evidence>
<dbReference type="Proteomes" id="UP000253083">
    <property type="component" value="Unassembled WGS sequence"/>
</dbReference>
<organism evidence="2 3">
    <name type="scientific">Arenicella xantha</name>
    <dbReference type="NCBI Taxonomy" id="644221"/>
    <lineage>
        <taxon>Bacteria</taxon>
        <taxon>Pseudomonadati</taxon>
        <taxon>Pseudomonadota</taxon>
        <taxon>Gammaproteobacteria</taxon>
        <taxon>Arenicellales</taxon>
        <taxon>Arenicellaceae</taxon>
        <taxon>Arenicella</taxon>
    </lineage>
</organism>
<comment type="caution">
    <text evidence="2">The sequence shown here is derived from an EMBL/GenBank/DDBJ whole genome shotgun (WGS) entry which is preliminary data.</text>
</comment>
<dbReference type="GO" id="GO:0008703">
    <property type="term" value="F:5-amino-6-(5-phosphoribosylamino)uracil reductase activity"/>
    <property type="evidence" value="ECO:0007669"/>
    <property type="project" value="InterPro"/>
</dbReference>
<evidence type="ECO:0000313" key="3">
    <source>
        <dbReference type="Proteomes" id="UP000253083"/>
    </source>
</evidence>
<dbReference type="SUPFAM" id="SSF53597">
    <property type="entry name" value="Dihydrofolate reductase-like"/>
    <property type="match status" value="1"/>
</dbReference>
<dbReference type="InterPro" id="IPR050765">
    <property type="entry name" value="Riboflavin_Biosynth_HTPR"/>
</dbReference>
<dbReference type="EMBL" id="QNRT01000001">
    <property type="protein sequence ID" value="RBP53347.1"/>
    <property type="molecule type" value="Genomic_DNA"/>
</dbReference>
<dbReference type="PANTHER" id="PTHR38011">
    <property type="entry name" value="DIHYDROFOLATE REDUCTASE FAMILY PROTEIN (AFU_ORTHOLOGUE AFUA_8G06820)"/>
    <property type="match status" value="1"/>
</dbReference>
<dbReference type="Pfam" id="PF01872">
    <property type="entry name" value="RibD_C"/>
    <property type="match status" value="1"/>
</dbReference>
<dbReference type="Gene3D" id="3.40.430.10">
    <property type="entry name" value="Dihydrofolate Reductase, subunit A"/>
    <property type="match status" value="1"/>
</dbReference>
<name>A0A395JPC2_9GAMM</name>
<reference evidence="2 3" key="1">
    <citation type="submission" date="2018-06" db="EMBL/GenBank/DDBJ databases">
        <title>Genomic Encyclopedia of Type Strains, Phase IV (KMG-IV): sequencing the most valuable type-strain genomes for metagenomic binning, comparative biology and taxonomic classification.</title>
        <authorList>
            <person name="Goeker M."/>
        </authorList>
    </citation>
    <scope>NUCLEOTIDE SEQUENCE [LARGE SCALE GENOMIC DNA]</scope>
    <source>
        <strain evidence="2 3">DSM 24032</strain>
    </source>
</reference>
<accession>A0A395JPC2</accession>
<feature type="domain" description="Bacterial bifunctional deaminase-reductase C-terminal" evidence="1">
    <location>
        <begin position="3"/>
        <end position="171"/>
    </location>
</feature>
<dbReference type="InterPro" id="IPR024072">
    <property type="entry name" value="DHFR-like_dom_sf"/>
</dbReference>